<dbReference type="EMBL" id="FOWR01000052">
    <property type="protein sequence ID" value="SFQ22466.1"/>
    <property type="molecule type" value="Genomic_DNA"/>
</dbReference>
<evidence type="ECO:0000256" key="1">
    <source>
        <dbReference type="SAM" id="Phobius"/>
    </source>
</evidence>
<dbReference type="AlphaFoldDB" id="A0A1I5WSN8"/>
<feature type="transmembrane region" description="Helical" evidence="1">
    <location>
        <begin position="53"/>
        <end position="79"/>
    </location>
</feature>
<evidence type="ECO:0000313" key="2">
    <source>
        <dbReference type="EMBL" id="SFQ22466.1"/>
    </source>
</evidence>
<dbReference type="OrthoDB" id="6951052at2"/>
<feature type="transmembrane region" description="Helical" evidence="1">
    <location>
        <begin position="118"/>
        <end position="138"/>
    </location>
</feature>
<name>A0A1I5WSN8_9GAMM</name>
<keyword evidence="1" id="KW-0812">Transmembrane</keyword>
<sequence>MSKYQKLAFVCYLIPTFSIFAIGITYSFKGEFMPYHAVAVGSDWSHVPHQYQILITALMRAFGGMSIALAFAAFALLVFQFRSKENIKPWVLPLTLVTASIGSFFAMSHVIIHTDAQPPIMLAFVSTIFTLLGLIITLKK</sequence>
<feature type="transmembrane region" description="Helical" evidence="1">
    <location>
        <begin position="7"/>
        <end position="28"/>
    </location>
</feature>
<organism evidence="2 3">
    <name type="scientific">Enterovibrio norvegicus DSM 15893</name>
    <dbReference type="NCBI Taxonomy" id="1121869"/>
    <lineage>
        <taxon>Bacteria</taxon>
        <taxon>Pseudomonadati</taxon>
        <taxon>Pseudomonadota</taxon>
        <taxon>Gammaproteobacteria</taxon>
        <taxon>Vibrionales</taxon>
        <taxon>Vibrionaceae</taxon>
        <taxon>Enterovibrio</taxon>
    </lineage>
</organism>
<evidence type="ECO:0008006" key="4">
    <source>
        <dbReference type="Google" id="ProtNLM"/>
    </source>
</evidence>
<protein>
    <recommendedName>
        <fullName evidence="4">DUF998 domain-containing protein</fullName>
    </recommendedName>
</protein>
<gene>
    <name evidence="2" type="ORF">SAMN03084138_04413</name>
</gene>
<dbReference type="Proteomes" id="UP000182692">
    <property type="component" value="Unassembled WGS sequence"/>
</dbReference>
<proteinExistence type="predicted"/>
<feature type="transmembrane region" description="Helical" evidence="1">
    <location>
        <begin position="91"/>
        <end position="112"/>
    </location>
</feature>
<reference evidence="2 3" key="1">
    <citation type="submission" date="2016-10" db="EMBL/GenBank/DDBJ databases">
        <authorList>
            <person name="de Groot N.N."/>
        </authorList>
    </citation>
    <scope>NUCLEOTIDE SEQUENCE [LARGE SCALE GENOMIC DNA]</scope>
    <source>
        <strain evidence="2 3">DSM 15893</strain>
    </source>
</reference>
<dbReference type="STRING" id="1121869.SAMN03084138_04413"/>
<dbReference type="GeneID" id="35869933"/>
<keyword evidence="1" id="KW-0472">Membrane</keyword>
<dbReference type="RefSeq" id="WP_074928628.1">
    <property type="nucleotide sequence ID" value="NZ_FOWR01000052.1"/>
</dbReference>
<keyword evidence="1" id="KW-1133">Transmembrane helix</keyword>
<accession>A0A1I5WSN8</accession>
<evidence type="ECO:0000313" key="3">
    <source>
        <dbReference type="Proteomes" id="UP000182692"/>
    </source>
</evidence>